<dbReference type="InterPro" id="IPR038883">
    <property type="entry name" value="AN11006-like"/>
</dbReference>
<evidence type="ECO:0000256" key="1">
    <source>
        <dbReference type="SAM" id="MobiDB-lite"/>
    </source>
</evidence>
<gene>
    <name evidence="2" type="ORF">QBC46DRAFT_372496</name>
</gene>
<name>A0AAN6S8I2_9PEZI</name>
<reference evidence="3" key="1">
    <citation type="journal article" date="2023" name="Mol. Phylogenet. Evol.">
        <title>Genome-scale phylogeny and comparative genomics of the fungal order Sordariales.</title>
        <authorList>
            <person name="Hensen N."/>
            <person name="Bonometti L."/>
            <person name="Westerberg I."/>
            <person name="Brannstrom I.O."/>
            <person name="Guillou S."/>
            <person name="Cros-Aarteil S."/>
            <person name="Calhoun S."/>
            <person name="Haridas S."/>
            <person name="Kuo A."/>
            <person name="Mondo S."/>
            <person name="Pangilinan J."/>
            <person name="Riley R."/>
            <person name="LaButti K."/>
            <person name="Andreopoulos B."/>
            <person name="Lipzen A."/>
            <person name="Chen C."/>
            <person name="Yan M."/>
            <person name="Daum C."/>
            <person name="Ng V."/>
            <person name="Clum A."/>
            <person name="Steindorff A."/>
            <person name="Ohm R.A."/>
            <person name="Martin F."/>
            <person name="Silar P."/>
            <person name="Natvig D.O."/>
            <person name="Lalanne C."/>
            <person name="Gautier V."/>
            <person name="Ament-Velasquez S.L."/>
            <person name="Kruys A."/>
            <person name="Hutchinson M.I."/>
            <person name="Powell A.J."/>
            <person name="Barry K."/>
            <person name="Miller A.N."/>
            <person name="Grigoriev I.V."/>
            <person name="Debuchy R."/>
            <person name="Gladieux P."/>
            <person name="Hiltunen Thoren M."/>
            <person name="Johannesson H."/>
        </authorList>
    </citation>
    <scope>NUCLEOTIDE SEQUENCE [LARGE SCALE GENOMIC DNA]</scope>
    <source>
        <strain evidence="3">CBS 340.73</strain>
    </source>
</reference>
<feature type="region of interest" description="Disordered" evidence="1">
    <location>
        <begin position="116"/>
        <end position="135"/>
    </location>
</feature>
<keyword evidence="3" id="KW-1185">Reference proteome</keyword>
<feature type="region of interest" description="Disordered" evidence="1">
    <location>
        <begin position="27"/>
        <end position="49"/>
    </location>
</feature>
<proteinExistence type="predicted"/>
<dbReference type="EMBL" id="MU853756">
    <property type="protein sequence ID" value="KAK3945002.1"/>
    <property type="molecule type" value="Genomic_DNA"/>
</dbReference>
<comment type="caution">
    <text evidence="2">The sequence shown here is derived from an EMBL/GenBank/DDBJ whole genome shotgun (WGS) entry which is preliminary data.</text>
</comment>
<dbReference type="PANTHER" id="PTHR42085">
    <property type="entry name" value="F-BOX DOMAIN-CONTAINING PROTEIN"/>
    <property type="match status" value="1"/>
</dbReference>
<protein>
    <submittedName>
        <fullName evidence="2">Uncharacterized protein</fullName>
    </submittedName>
</protein>
<accession>A0AAN6S8I2</accession>
<organism evidence="2 3">
    <name type="scientific">Diplogelasinospora grovesii</name>
    <dbReference type="NCBI Taxonomy" id="303347"/>
    <lineage>
        <taxon>Eukaryota</taxon>
        <taxon>Fungi</taxon>
        <taxon>Dikarya</taxon>
        <taxon>Ascomycota</taxon>
        <taxon>Pezizomycotina</taxon>
        <taxon>Sordariomycetes</taxon>
        <taxon>Sordariomycetidae</taxon>
        <taxon>Sordariales</taxon>
        <taxon>Diplogelasinosporaceae</taxon>
        <taxon>Diplogelasinospora</taxon>
    </lineage>
</organism>
<feature type="compositionally biased region" description="Pro residues" evidence="1">
    <location>
        <begin position="125"/>
        <end position="135"/>
    </location>
</feature>
<dbReference type="Proteomes" id="UP001303473">
    <property type="component" value="Unassembled WGS sequence"/>
</dbReference>
<sequence length="339" mass="38709">MLEKFARWRSRRRQRVFKIPPALAKEAPSLTDPSKLSLSGDGKSMDSGSEAAVATEALIPSTNTIAISGDIDVNNSGNNSPPCRFLHLLPELRLVIYEVLFRWPRPIYIWPGKQWGHQPTNSEPGKPPEPGPVPRPAVQFLRTCKQIYNESHHILYGKNEFIVGHNMPLRSALGDFLAGGYDREAFFLVKLRKSTTSLIPSITFVNACDCDRWVREFQSIINNSKEEEITGEKKMISWQTTGAHLVEKYYCSSSTPGEEEEEQLPLPLYAFTSINQQVSDSNRTWCRGAPFCGPCEKKIRDDLARRLKQRYPPNNARERRAQWWRQRQLPFIFSETGQS</sequence>
<dbReference type="PANTHER" id="PTHR42085:SF1">
    <property type="entry name" value="F-BOX DOMAIN-CONTAINING PROTEIN"/>
    <property type="match status" value="1"/>
</dbReference>
<evidence type="ECO:0000313" key="2">
    <source>
        <dbReference type="EMBL" id="KAK3945002.1"/>
    </source>
</evidence>
<dbReference type="AlphaFoldDB" id="A0AAN6S8I2"/>
<evidence type="ECO:0000313" key="3">
    <source>
        <dbReference type="Proteomes" id="UP001303473"/>
    </source>
</evidence>